<protein>
    <submittedName>
        <fullName evidence="2">Transposase</fullName>
    </submittedName>
</protein>
<sequence>MSTKYKATEISQAYFITITTVGWVDVFTRLPQKHLIIDALKYCQKNKGLVVFAYCLMHSHLHLFCRADGGLTLSEIMRDFKKYTSKKIIQTIQDEPESRREWLLEYFSKACEHLSRPQQYKVWQDGYHAEEIFSNHWIKEKIKYIHENPVKEKIVTEAENYYFSSARNYADLDSALDVEVVFMGWDNHKI</sequence>
<dbReference type="NCBIfam" id="NF047646">
    <property type="entry name" value="REP_Tyr_transpos"/>
    <property type="match status" value="1"/>
</dbReference>
<dbReference type="GO" id="GO:0004803">
    <property type="term" value="F:transposase activity"/>
    <property type="evidence" value="ECO:0007669"/>
    <property type="project" value="InterPro"/>
</dbReference>
<dbReference type="AlphaFoldDB" id="A0A2S7I5Q7"/>
<reference evidence="2 3" key="1">
    <citation type="submission" date="2018-02" db="EMBL/GenBank/DDBJ databases">
        <title>Draft genome sequence of bacterial isolates from marine environment.</title>
        <authorList>
            <person name="Singh S.K."/>
            <person name="Hill R."/>
            <person name="Major S."/>
            <person name="Cai H."/>
            <person name="Li Y."/>
        </authorList>
    </citation>
    <scope>NUCLEOTIDE SEQUENCE [LARGE SCALE GENOMIC DNA]</scope>
    <source>
        <strain evidence="2 3">IMET F</strain>
    </source>
</reference>
<proteinExistence type="predicted"/>
<organism evidence="2 3">
    <name type="scientific">Cloacibacterium normanense</name>
    <dbReference type="NCBI Taxonomy" id="237258"/>
    <lineage>
        <taxon>Bacteria</taxon>
        <taxon>Pseudomonadati</taxon>
        <taxon>Bacteroidota</taxon>
        <taxon>Flavobacteriia</taxon>
        <taxon>Flavobacteriales</taxon>
        <taxon>Weeksellaceae</taxon>
    </lineage>
</organism>
<comment type="caution">
    <text evidence="2">The sequence shown here is derived from an EMBL/GenBank/DDBJ whole genome shotgun (WGS) entry which is preliminary data.</text>
</comment>
<dbReference type="Pfam" id="PF01797">
    <property type="entry name" value="Y1_Tnp"/>
    <property type="match status" value="1"/>
</dbReference>
<dbReference type="SUPFAM" id="SSF143422">
    <property type="entry name" value="Transposase IS200-like"/>
    <property type="match status" value="1"/>
</dbReference>
<evidence type="ECO:0000259" key="1">
    <source>
        <dbReference type="SMART" id="SM01321"/>
    </source>
</evidence>
<evidence type="ECO:0000313" key="3">
    <source>
        <dbReference type="Proteomes" id="UP000238565"/>
    </source>
</evidence>
<dbReference type="SMART" id="SM01321">
    <property type="entry name" value="Y1_Tnp"/>
    <property type="match status" value="1"/>
</dbReference>
<dbReference type="Gene3D" id="3.30.70.1290">
    <property type="entry name" value="Transposase IS200-like"/>
    <property type="match status" value="1"/>
</dbReference>
<dbReference type="EMBL" id="PTPZ01000003">
    <property type="protein sequence ID" value="PPZ91894.1"/>
    <property type="molecule type" value="Genomic_DNA"/>
</dbReference>
<dbReference type="GO" id="GO:0043565">
    <property type="term" value="F:sequence-specific DNA binding"/>
    <property type="evidence" value="ECO:0007669"/>
    <property type="project" value="TreeGrafter"/>
</dbReference>
<dbReference type="InterPro" id="IPR036515">
    <property type="entry name" value="Transposase_17_sf"/>
</dbReference>
<dbReference type="InterPro" id="IPR052715">
    <property type="entry name" value="RAYT_transposase"/>
</dbReference>
<gene>
    <name evidence="2" type="ORF">C3729_07505</name>
</gene>
<evidence type="ECO:0000313" key="2">
    <source>
        <dbReference type="EMBL" id="PPZ91894.1"/>
    </source>
</evidence>
<dbReference type="Proteomes" id="UP000238565">
    <property type="component" value="Unassembled WGS sequence"/>
</dbReference>
<accession>A0A2S7I5Q7</accession>
<dbReference type="PANTHER" id="PTHR36966:SF1">
    <property type="entry name" value="REP-ASSOCIATED TYROSINE TRANSPOSASE"/>
    <property type="match status" value="1"/>
</dbReference>
<dbReference type="RefSeq" id="WP_104793575.1">
    <property type="nucleotide sequence ID" value="NZ_PTPZ01000003.1"/>
</dbReference>
<dbReference type="PANTHER" id="PTHR36966">
    <property type="entry name" value="REP-ASSOCIATED TYROSINE TRANSPOSASE"/>
    <property type="match status" value="1"/>
</dbReference>
<feature type="domain" description="Transposase IS200-like" evidence="1">
    <location>
        <begin position="9"/>
        <end position="148"/>
    </location>
</feature>
<dbReference type="InterPro" id="IPR002686">
    <property type="entry name" value="Transposase_17"/>
</dbReference>
<name>A0A2S7I5Q7_9FLAO</name>
<dbReference type="GO" id="GO:0006313">
    <property type="term" value="P:DNA transposition"/>
    <property type="evidence" value="ECO:0007669"/>
    <property type="project" value="InterPro"/>
</dbReference>